<dbReference type="GO" id="GO:0019464">
    <property type="term" value="P:glycine decarboxylation via glycine cleavage system"/>
    <property type="evidence" value="ECO:0007669"/>
    <property type="project" value="UniProtKB-UniRule"/>
</dbReference>
<keyword evidence="7" id="KW-1185">Reference proteome</keyword>
<dbReference type="PANTHER" id="PTHR11715:SF3">
    <property type="entry name" value="GLYCINE CLEAVAGE SYSTEM H PROTEIN-RELATED"/>
    <property type="match status" value="1"/>
</dbReference>
<dbReference type="PROSITE" id="PS50968">
    <property type="entry name" value="BIOTINYL_LIPOYL"/>
    <property type="match status" value="1"/>
</dbReference>
<dbReference type="InterPro" id="IPR011053">
    <property type="entry name" value="Single_hybrid_motif"/>
</dbReference>
<dbReference type="PANTHER" id="PTHR11715">
    <property type="entry name" value="GLYCINE CLEAVAGE SYSTEM H PROTEIN"/>
    <property type="match status" value="1"/>
</dbReference>
<keyword evidence="2 3" id="KW-0450">Lipoyl</keyword>
<proteinExistence type="inferred from homology"/>
<dbReference type="Proteomes" id="UP000000662">
    <property type="component" value="Chromosome 1"/>
</dbReference>
<evidence type="ECO:0000256" key="2">
    <source>
        <dbReference type="ARBA" id="ARBA00022823"/>
    </source>
</evidence>
<comment type="similarity">
    <text evidence="1 3">Belongs to the GcvH family.</text>
</comment>
<reference evidence="6" key="1">
    <citation type="submission" date="2009-01" db="EMBL/GenBank/DDBJ databases">
        <title>Complete sequence of Chromosome 1 of Burkholderia cepacia AMMD.</title>
        <authorList>
            <consortium name="US DOE Joint Genome Institute"/>
            <person name="Copeland A."/>
            <person name="Lucas S."/>
            <person name="Lapidus A."/>
            <person name="Barry K."/>
            <person name="Detter J.C."/>
            <person name="Glavina del Rio T."/>
            <person name="Hammon N."/>
            <person name="Israni S."/>
            <person name="Pitluck S."/>
            <person name="Bruce D."/>
            <person name="Chain P."/>
            <person name="Malfatti S."/>
            <person name="Shin M."/>
            <person name="Vergez L."/>
            <person name="Schmutz J."/>
            <person name="Larimer F."/>
            <person name="Land M."/>
            <person name="Hauser L."/>
            <person name="Kyrpides N."/>
            <person name="Kim E."/>
            <person name="Parke J."/>
            <person name="Coenye T."/>
            <person name="Konstantinidis K."/>
            <person name="Ramette A."/>
            <person name="Tiedje J."/>
            <person name="Richardson P."/>
        </authorList>
    </citation>
    <scope>NUCLEOTIDE SEQUENCE [LARGE SCALE GENOMIC DNA]</scope>
    <source>
        <strain evidence="6">AMMD</strain>
    </source>
</reference>
<dbReference type="HAMAP" id="MF_00272">
    <property type="entry name" value="GcvH"/>
    <property type="match status" value="1"/>
</dbReference>
<protein>
    <recommendedName>
        <fullName evidence="3">Glycine cleavage system H protein</fullName>
    </recommendedName>
</protein>
<evidence type="ECO:0000256" key="3">
    <source>
        <dbReference type="HAMAP-Rule" id="MF_00272"/>
    </source>
</evidence>
<comment type="subunit">
    <text evidence="3">The glycine cleavage system is composed of four proteins: P, T, L and H.</text>
</comment>
<dbReference type="InterPro" id="IPR003016">
    <property type="entry name" value="2-oxoA_DH_lipoyl-BS"/>
</dbReference>
<dbReference type="KEGG" id="bam:Bamb_0132"/>
<dbReference type="NCBIfam" id="TIGR00527">
    <property type="entry name" value="gcvH"/>
    <property type="match status" value="1"/>
</dbReference>
<comment type="cofactor">
    <cofactor evidence="3">
        <name>(R)-lipoate</name>
        <dbReference type="ChEBI" id="CHEBI:83088"/>
    </cofactor>
    <text evidence="3">Binds 1 lipoyl cofactor covalently.</text>
</comment>
<accession>Q0BJI0</accession>
<dbReference type="PROSITE" id="PS00189">
    <property type="entry name" value="LIPOYL"/>
    <property type="match status" value="1"/>
</dbReference>
<dbReference type="AlphaFoldDB" id="Q0BJI0"/>
<dbReference type="eggNOG" id="COG0509">
    <property type="taxonomic scope" value="Bacteria"/>
</dbReference>
<feature type="modified residue" description="N6-lipoyllysine" evidence="3 4">
    <location>
        <position position="92"/>
    </location>
</feature>
<evidence type="ECO:0000313" key="6">
    <source>
        <dbReference type="EMBL" id="ABI85693.1"/>
    </source>
</evidence>
<evidence type="ECO:0000256" key="4">
    <source>
        <dbReference type="PIRSR" id="PIRSR617453-50"/>
    </source>
</evidence>
<dbReference type="SUPFAM" id="SSF51230">
    <property type="entry name" value="Single hybrid motif"/>
    <property type="match status" value="1"/>
</dbReference>
<dbReference type="InterPro" id="IPR000089">
    <property type="entry name" value="Biotin_lipoyl"/>
</dbReference>
<sequence length="153" mass="16126">MAPGATPSGAPRRRASITNIPFIQEHPMSNVPADLKYTDEHEWIRTEADGTLTVGITDHAQSTLGDIVFLELPAVGKSVSAGDAVGVVESVKAASDIYSPVSGEIIAINEEAADSPEEVNSDAYAVWLFKIKLADGASTDKLIDAAAYSKLID</sequence>
<dbReference type="Gene3D" id="2.40.50.100">
    <property type="match status" value="1"/>
</dbReference>
<dbReference type="CDD" id="cd06848">
    <property type="entry name" value="GCS_H"/>
    <property type="match status" value="1"/>
</dbReference>
<dbReference type="GO" id="GO:0005960">
    <property type="term" value="C:glycine cleavage complex"/>
    <property type="evidence" value="ECO:0007669"/>
    <property type="project" value="InterPro"/>
</dbReference>
<comment type="function">
    <text evidence="3">The glycine cleavage system catalyzes the degradation of glycine. The H protein shuttles the methylamine group of glycine from the P protein to the T protein.</text>
</comment>
<dbReference type="GO" id="GO:0009249">
    <property type="term" value="P:protein lipoylation"/>
    <property type="evidence" value="ECO:0007669"/>
    <property type="project" value="TreeGrafter"/>
</dbReference>
<dbReference type="InterPro" id="IPR002930">
    <property type="entry name" value="GCV_H"/>
</dbReference>
<organism evidence="6 7">
    <name type="scientific">Burkholderia ambifaria (strain ATCC BAA-244 / DSM 16087 / CCUG 44356 / LMG 19182 / AMMD)</name>
    <name type="common">Burkholderia cepacia (strain AMMD)</name>
    <dbReference type="NCBI Taxonomy" id="339670"/>
    <lineage>
        <taxon>Bacteria</taxon>
        <taxon>Pseudomonadati</taxon>
        <taxon>Pseudomonadota</taxon>
        <taxon>Betaproteobacteria</taxon>
        <taxon>Burkholderiales</taxon>
        <taxon>Burkholderiaceae</taxon>
        <taxon>Burkholderia</taxon>
        <taxon>Burkholderia cepacia complex</taxon>
    </lineage>
</organism>
<feature type="domain" description="Lipoyl-binding" evidence="5">
    <location>
        <begin position="51"/>
        <end position="132"/>
    </location>
</feature>
<evidence type="ECO:0000256" key="1">
    <source>
        <dbReference type="ARBA" id="ARBA00009249"/>
    </source>
</evidence>
<evidence type="ECO:0000259" key="5">
    <source>
        <dbReference type="PROSITE" id="PS50968"/>
    </source>
</evidence>
<dbReference type="NCBIfam" id="NF002270">
    <property type="entry name" value="PRK01202.1"/>
    <property type="match status" value="1"/>
</dbReference>
<dbReference type="GO" id="GO:0005829">
    <property type="term" value="C:cytosol"/>
    <property type="evidence" value="ECO:0007669"/>
    <property type="project" value="TreeGrafter"/>
</dbReference>
<evidence type="ECO:0000313" key="7">
    <source>
        <dbReference type="Proteomes" id="UP000000662"/>
    </source>
</evidence>
<gene>
    <name evidence="3" type="primary">gcvH</name>
    <name evidence="6" type="ordered locus">Bamb_0132</name>
</gene>
<dbReference type="InterPro" id="IPR033753">
    <property type="entry name" value="GCV_H/Fam206"/>
</dbReference>
<dbReference type="EMBL" id="CP000440">
    <property type="protein sequence ID" value="ABI85693.1"/>
    <property type="molecule type" value="Genomic_DNA"/>
</dbReference>
<name>Q0BJI0_BURCM</name>
<dbReference type="Pfam" id="PF01597">
    <property type="entry name" value="GCV_H"/>
    <property type="match status" value="1"/>
</dbReference>
<dbReference type="InterPro" id="IPR017453">
    <property type="entry name" value="GCV_H_sub"/>
</dbReference>